<dbReference type="SUPFAM" id="SSF111369">
    <property type="entry name" value="HlyD-like secretion proteins"/>
    <property type="match status" value="1"/>
</dbReference>
<dbReference type="Gene3D" id="2.40.30.170">
    <property type="match status" value="1"/>
</dbReference>
<keyword evidence="2" id="KW-1185">Reference proteome</keyword>
<dbReference type="Gene3D" id="2.40.50.100">
    <property type="match status" value="1"/>
</dbReference>
<dbReference type="PATRIC" id="fig|1123360.3.peg.2872"/>
<dbReference type="GO" id="GO:1990281">
    <property type="term" value="C:efflux pump complex"/>
    <property type="evidence" value="ECO:0007669"/>
    <property type="project" value="TreeGrafter"/>
</dbReference>
<dbReference type="PANTHER" id="PTHR30469">
    <property type="entry name" value="MULTIDRUG RESISTANCE PROTEIN MDTA"/>
    <property type="match status" value="1"/>
</dbReference>
<dbReference type="GO" id="GO:0015562">
    <property type="term" value="F:efflux transmembrane transporter activity"/>
    <property type="evidence" value="ECO:0007669"/>
    <property type="project" value="TreeGrafter"/>
</dbReference>
<dbReference type="eggNOG" id="COG0845">
    <property type="taxonomic scope" value="Bacteria"/>
</dbReference>
<evidence type="ECO:0000313" key="1">
    <source>
        <dbReference type="EMBL" id="EPX77177.1"/>
    </source>
</evidence>
<dbReference type="HOGENOM" id="CLU_018816_18_1_5"/>
<sequence>MKTGFKLALITLPIAAIGAAVLGYVLVNSPPPERIELAERASAVRVMTAERLLVTPSITGFGVVTPERAFEAVAEVGGRIEYVNPALRDGQILPAGSVLLRLSPADFNLAIAQAQANIRAAQARLAELDVSEQNQRLALAIEQDVLAVKSSDLERAEALFSAGTMAQGTRDAARAAHLAQRQKVQGIEGTLALLPTQRAAQAEQIAVYKTSLSTARLNLERSELTLPFAARVATHSVEVGQYLRAGQVGATLDGVDRAEVKVQVSMDSFNGLIRSDESRMPALSTDPAELSTILRSLGLTAQVRLRLGDEVVSWPATVDRLSDEIDQRTGTVGVVAIVEGAYDQVGGGNRPP</sequence>
<gene>
    <name evidence="1" type="ORF">thalar_02898</name>
</gene>
<evidence type="ECO:0000313" key="2">
    <source>
        <dbReference type="Proteomes" id="UP000015351"/>
    </source>
</evidence>
<reference evidence="2" key="1">
    <citation type="journal article" date="2013" name="Stand. Genomic Sci.">
        <title>Genome sequence of the Litoreibacter arenae type strain (DSM 19593(T)), a member of the Roseobacter clade isolated from sea sand.</title>
        <authorList>
            <person name="Riedel T."/>
            <person name="Fiebig A."/>
            <person name="Petersen J."/>
            <person name="Gronow S."/>
            <person name="Kyrpides N.C."/>
            <person name="Goker M."/>
            <person name="Klenk H.P."/>
        </authorList>
    </citation>
    <scope>NUCLEOTIDE SEQUENCE [LARGE SCALE GENOMIC DNA]</scope>
    <source>
        <strain evidence="2">DSM 19593</strain>
    </source>
</reference>
<dbReference type="OrthoDB" id="7811737at2"/>
<dbReference type="RefSeq" id="WP_021102248.1">
    <property type="nucleotide sequence ID" value="NZ_KE557314.1"/>
</dbReference>
<proteinExistence type="predicted"/>
<dbReference type="EMBL" id="AONI01000015">
    <property type="protein sequence ID" value="EPX77177.1"/>
    <property type="molecule type" value="Genomic_DNA"/>
</dbReference>
<dbReference type="STRING" id="1123360.thalar_02898"/>
<comment type="caution">
    <text evidence="1">The sequence shown here is derived from an EMBL/GenBank/DDBJ whole genome shotgun (WGS) entry which is preliminary data.</text>
</comment>
<accession>S9QB47</accession>
<dbReference type="Proteomes" id="UP000015351">
    <property type="component" value="Unassembled WGS sequence"/>
</dbReference>
<protein>
    <submittedName>
        <fullName evidence="1">Uncharacterized protein</fullName>
    </submittedName>
</protein>
<dbReference type="AlphaFoldDB" id="S9QB47"/>
<name>S9QB47_9RHOB</name>
<dbReference type="Gene3D" id="1.10.287.470">
    <property type="entry name" value="Helix hairpin bin"/>
    <property type="match status" value="1"/>
</dbReference>
<organism evidence="1 2">
    <name type="scientific">Litoreibacter arenae DSM 19593</name>
    <dbReference type="NCBI Taxonomy" id="1123360"/>
    <lineage>
        <taxon>Bacteria</taxon>
        <taxon>Pseudomonadati</taxon>
        <taxon>Pseudomonadota</taxon>
        <taxon>Alphaproteobacteria</taxon>
        <taxon>Rhodobacterales</taxon>
        <taxon>Roseobacteraceae</taxon>
        <taxon>Litoreibacter</taxon>
    </lineage>
</organism>